<dbReference type="SUPFAM" id="SSF53098">
    <property type="entry name" value="Ribonuclease H-like"/>
    <property type="match status" value="1"/>
</dbReference>
<dbReference type="GO" id="GO:0005739">
    <property type="term" value="C:mitochondrion"/>
    <property type="evidence" value="ECO:0007669"/>
    <property type="project" value="TreeGrafter"/>
</dbReference>
<dbReference type="PROSITE" id="PS50800">
    <property type="entry name" value="SAP"/>
    <property type="match status" value="1"/>
</dbReference>
<gene>
    <name evidence="2" type="ORF">INT45_003406</name>
</gene>
<evidence type="ECO:0000259" key="1">
    <source>
        <dbReference type="PROSITE" id="PS50800"/>
    </source>
</evidence>
<evidence type="ECO:0000313" key="3">
    <source>
        <dbReference type="Proteomes" id="UP000646827"/>
    </source>
</evidence>
<dbReference type="SMART" id="SM00513">
    <property type="entry name" value="SAP"/>
    <property type="match status" value="1"/>
</dbReference>
<dbReference type="Proteomes" id="UP000646827">
    <property type="component" value="Unassembled WGS sequence"/>
</dbReference>
<dbReference type="InterPro" id="IPR036397">
    <property type="entry name" value="RNaseH_sf"/>
</dbReference>
<dbReference type="Pfam" id="PF02037">
    <property type="entry name" value="SAP"/>
    <property type="match status" value="1"/>
</dbReference>
<dbReference type="PANTHER" id="PTHR28072">
    <property type="entry name" value="CRUCIFORM CUTTING ENDONUCLEASE 1, MITOCHONDRIAL-RELATED"/>
    <property type="match status" value="1"/>
</dbReference>
<evidence type="ECO:0000313" key="2">
    <source>
        <dbReference type="EMBL" id="KAG2221766.1"/>
    </source>
</evidence>
<dbReference type="InterPro" id="IPR039197">
    <property type="entry name" value="Mrs1/Cce1"/>
</dbReference>
<comment type="caution">
    <text evidence="2">The sequence shown here is derived from an EMBL/GenBank/DDBJ whole genome shotgun (WGS) entry which is preliminary data.</text>
</comment>
<sequence length="293" mass="33815">MLLKTSQRVVQDAVTSSLKKLKVNDLKTIAGQCGIASSGKKADLCNRLDNHFKTIITHGQKTTSNEFNPERSIPKSILSFDVGYRNLAHVKLDHNNTIMEWCRTDLQLENFHPSAAAPIMRNYVQKQILPMLKDGVRVEAIVMEQQRYRDNGSPNVFEHTIRVNTIEAMLWYALYEVMASSTSSVVMEAISRQAVDRIWREDWEQVISPPPPDSTRAKMNRYKKKACVALVKDWLEKDDTSLIRVNRQELTDGFLYETKQDDMADTLLQAMAWYRWRHGSLKYIQKCVQNNFS</sequence>
<feature type="domain" description="SAP" evidence="1">
    <location>
        <begin position="18"/>
        <end position="52"/>
    </location>
</feature>
<name>A0A8H7VG56_9FUNG</name>
<proteinExistence type="predicted"/>
<dbReference type="EMBL" id="JAEPRB010000100">
    <property type="protein sequence ID" value="KAG2221766.1"/>
    <property type="molecule type" value="Genomic_DNA"/>
</dbReference>
<dbReference type="OrthoDB" id="5552842at2759"/>
<dbReference type="AlphaFoldDB" id="A0A8H7VG56"/>
<dbReference type="GO" id="GO:0004520">
    <property type="term" value="F:DNA endonuclease activity"/>
    <property type="evidence" value="ECO:0007669"/>
    <property type="project" value="TreeGrafter"/>
</dbReference>
<dbReference type="Pfam" id="PF09159">
    <property type="entry name" value="Ydc2-catalyt"/>
    <property type="match status" value="1"/>
</dbReference>
<dbReference type="SUPFAM" id="SSF68906">
    <property type="entry name" value="SAP domain"/>
    <property type="match status" value="1"/>
</dbReference>
<dbReference type="InterPro" id="IPR012337">
    <property type="entry name" value="RNaseH-like_sf"/>
</dbReference>
<dbReference type="InterPro" id="IPR003034">
    <property type="entry name" value="SAP_dom"/>
</dbReference>
<organism evidence="2 3">
    <name type="scientific">Circinella minor</name>
    <dbReference type="NCBI Taxonomy" id="1195481"/>
    <lineage>
        <taxon>Eukaryota</taxon>
        <taxon>Fungi</taxon>
        <taxon>Fungi incertae sedis</taxon>
        <taxon>Mucoromycota</taxon>
        <taxon>Mucoromycotina</taxon>
        <taxon>Mucoromycetes</taxon>
        <taxon>Mucorales</taxon>
        <taxon>Lichtheimiaceae</taxon>
        <taxon>Circinella</taxon>
    </lineage>
</organism>
<dbReference type="GO" id="GO:0000403">
    <property type="term" value="F:Y-form DNA binding"/>
    <property type="evidence" value="ECO:0007669"/>
    <property type="project" value="TreeGrafter"/>
</dbReference>
<dbReference type="PANTHER" id="PTHR28072:SF1">
    <property type="entry name" value="CRUCIFORM CUTTING ENDONUCLEASE 1, MITOCHONDRIAL-RELATED"/>
    <property type="match status" value="1"/>
</dbReference>
<dbReference type="InterPro" id="IPR036361">
    <property type="entry name" value="SAP_dom_sf"/>
</dbReference>
<dbReference type="InterPro" id="IPR015242">
    <property type="entry name" value="Ydc2_cat"/>
</dbReference>
<accession>A0A8H7VG56</accession>
<dbReference type="Gene3D" id="3.30.420.10">
    <property type="entry name" value="Ribonuclease H-like superfamily/Ribonuclease H"/>
    <property type="match status" value="1"/>
</dbReference>
<dbReference type="GO" id="GO:0070336">
    <property type="term" value="F:flap-structured DNA binding"/>
    <property type="evidence" value="ECO:0007669"/>
    <property type="project" value="TreeGrafter"/>
</dbReference>
<dbReference type="GO" id="GO:0000402">
    <property type="term" value="F:crossed form four-way junction DNA binding"/>
    <property type="evidence" value="ECO:0007669"/>
    <property type="project" value="TreeGrafter"/>
</dbReference>
<keyword evidence="3" id="KW-1185">Reference proteome</keyword>
<protein>
    <recommendedName>
        <fullName evidence="1">SAP domain-containing protein</fullName>
    </recommendedName>
</protein>
<reference evidence="2 3" key="1">
    <citation type="submission" date="2020-12" db="EMBL/GenBank/DDBJ databases">
        <title>Metabolic potential, ecology and presence of endohyphal bacteria is reflected in genomic diversity of Mucoromycotina.</title>
        <authorList>
            <person name="Muszewska A."/>
            <person name="Okrasinska A."/>
            <person name="Steczkiewicz K."/>
            <person name="Drgas O."/>
            <person name="Orlowska M."/>
            <person name="Perlinska-Lenart U."/>
            <person name="Aleksandrzak-Piekarczyk T."/>
            <person name="Szatraj K."/>
            <person name="Zielenkiewicz U."/>
            <person name="Pilsyk S."/>
            <person name="Malc E."/>
            <person name="Mieczkowski P."/>
            <person name="Kruszewska J.S."/>
            <person name="Biernat P."/>
            <person name="Pawlowska J."/>
        </authorList>
    </citation>
    <scope>NUCLEOTIDE SEQUENCE [LARGE SCALE GENOMIC DNA]</scope>
    <source>
        <strain evidence="2 3">CBS 142.35</strain>
    </source>
</reference>